<proteinExistence type="predicted"/>
<reference evidence="2 3" key="1">
    <citation type="submission" date="2024-04" db="EMBL/GenBank/DDBJ databases">
        <title>genome sequences of Mucor flavus KT1a and Helicostylum pulchrum KT1b strains isolated from the surface of a dry-aged beef.</title>
        <authorList>
            <person name="Toyotome T."/>
            <person name="Hosono M."/>
            <person name="Torimaru M."/>
            <person name="Fukuda K."/>
            <person name="Mikami N."/>
        </authorList>
    </citation>
    <scope>NUCLEOTIDE SEQUENCE [LARGE SCALE GENOMIC DNA]</scope>
    <source>
        <strain evidence="2 3">KT1a</strain>
    </source>
</reference>
<dbReference type="Proteomes" id="UP001473302">
    <property type="component" value="Unassembled WGS sequence"/>
</dbReference>
<evidence type="ECO:0000313" key="2">
    <source>
        <dbReference type="EMBL" id="GAA5816403.1"/>
    </source>
</evidence>
<name>A0ABP9ZBB0_9FUNG</name>
<evidence type="ECO:0000313" key="3">
    <source>
        <dbReference type="Proteomes" id="UP001473302"/>
    </source>
</evidence>
<protein>
    <submittedName>
        <fullName evidence="2">Uncharacterized protein</fullName>
    </submittedName>
</protein>
<dbReference type="EMBL" id="BAABUK010000031">
    <property type="protein sequence ID" value="GAA5816403.1"/>
    <property type="molecule type" value="Genomic_DNA"/>
</dbReference>
<gene>
    <name evidence="2" type="ORF">MFLAVUS_009932</name>
</gene>
<feature type="compositionally biased region" description="Basic residues" evidence="1">
    <location>
        <begin position="1"/>
        <end position="14"/>
    </location>
</feature>
<feature type="region of interest" description="Disordered" evidence="1">
    <location>
        <begin position="1"/>
        <end position="29"/>
    </location>
</feature>
<evidence type="ECO:0000256" key="1">
    <source>
        <dbReference type="SAM" id="MobiDB-lite"/>
    </source>
</evidence>
<sequence length="455" mass="51245">MARHHHHQNQHNHQHGHENHTEEQQEEQVVEQLIEQKIEQQPEHHHQTEYVERVIVEDEVLSDSTTVETVSEEEQDKSGNKFVSRVTSIPIVQDSVSTVQAIANKTSLGRFALSTANSTYFTVSKYTSSQPKYVQSYYESYIQPHVEKADALGCRSLDLIQNKFPVVNQSTSEIVRAVTTPSYQIVDGVKVKIDSSITQPANQVAKEANKRFSNVVDNVEAVIQRYLPAETKPSEAREINQAVRAYYVLNDASLRLSQRVTEQLKTSAAQIPRTRGDIARITETSALVQKTTANIQVLQETLIQSITLYAQQAHQRLPPAVTERLQVLHATTNDRLQGLTQQVSTQLLQVIDYVKVQSTETPEWLKNRVTSLVEIANKQVELVRTQYAREDITSLDKAKNVAQALQSQVLPILQLVQSQLNHYSEVARQKASSSDLKLPLEYLGLAHAPKLASAQ</sequence>
<comment type="caution">
    <text evidence="2">The sequence shown here is derived from an EMBL/GenBank/DDBJ whole genome shotgun (WGS) entry which is preliminary data.</text>
</comment>
<accession>A0ABP9ZBB0</accession>
<organism evidence="2 3">
    <name type="scientific">Mucor flavus</name>
    <dbReference type="NCBI Taxonomy" id="439312"/>
    <lineage>
        <taxon>Eukaryota</taxon>
        <taxon>Fungi</taxon>
        <taxon>Fungi incertae sedis</taxon>
        <taxon>Mucoromycota</taxon>
        <taxon>Mucoromycotina</taxon>
        <taxon>Mucoromycetes</taxon>
        <taxon>Mucorales</taxon>
        <taxon>Mucorineae</taxon>
        <taxon>Mucoraceae</taxon>
        <taxon>Mucor</taxon>
    </lineage>
</organism>
<keyword evidence="3" id="KW-1185">Reference proteome</keyword>